<reference evidence="2 3" key="1">
    <citation type="journal article" date="2014" name="Agronomy (Basel)">
        <title>A Draft Genome Sequence for Ensete ventricosum, the Drought-Tolerant Tree Against Hunger.</title>
        <authorList>
            <person name="Harrison J."/>
            <person name="Moore K.A."/>
            <person name="Paszkiewicz K."/>
            <person name="Jones T."/>
            <person name="Grant M."/>
            <person name="Ambacheew D."/>
            <person name="Muzemil S."/>
            <person name="Studholme D.J."/>
        </authorList>
    </citation>
    <scope>NUCLEOTIDE SEQUENCE [LARGE SCALE GENOMIC DNA]</scope>
</reference>
<evidence type="ECO:0000313" key="3">
    <source>
        <dbReference type="Proteomes" id="UP000287651"/>
    </source>
</evidence>
<dbReference type="EMBL" id="AMZH03023362">
    <property type="protein sequence ID" value="RRT36607.1"/>
    <property type="molecule type" value="Genomic_DNA"/>
</dbReference>
<comment type="caution">
    <text evidence="2">The sequence shown here is derived from an EMBL/GenBank/DDBJ whole genome shotgun (WGS) entry which is preliminary data.</text>
</comment>
<protein>
    <recommendedName>
        <fullName evidence="1">Alpha-N-acetylglucosaminidase C-terminal domain-containing protein</fullName>
    </recommendedName>
</protein>
<dbReference type="Pfam" id="PF12972">
    <property type="entry name" value="NAGLU_C"/>
    <property type="match status" value="1"/>
</dbReference>
<feature type="domain" description="Alpha-N-acetylglucosaminidase C-terminal" evidence="1">
    <location>
        <begin position="34"/>
        <end position="269"/>
    </location>
</feature>
<organism evidence="2 3">
    <name type="scientific">Ensete ventricosum</name>
    <name type="common">Abyssinian banana</name>
    <name type="synonym">Musa ensete</name>
    <dbReference type="NCBI Taxonomy" id="4639"/>
    <lineage>
        <taxon>Eukaryota</taxon>
        <taxon>Viridiplantae</taxon>
        <taxon>Streptophyta</taxon>
        <taxon>Embryophyta</taxon>
        <taxon>Tracheophyta</taxon>
        <taxon>Spermatophyta</taxon>
        <taxon>Magnoliopsida</taxon>
        <taxon>Liliopsida</taxon>
        <taxon>Zingiberales</taxon>
        <taxon>Musaceae</taxon>
        <taxon>Ensete</taxon>
    </lineage>
</organism>
<sequence length="272" mass="31804">MNCVPNQDHNRDYIVQFPDSAPILQDSQSSNEGPIRRFSMVEKNHRFSFRETSSSMPLPHLWYSTEEVINALKLFLDAGDNLTRSATYRYDLVDLTRQVLSKLGNQVYLDVMTAYQEKDAKALNFHSQKFLDLIKDIDELLASDNNFLLGTWLESAKSLAVNDRERRQYQWNARTQVTMWYDNTKTNQSRLHDYANKFWSGLLRSYYLPRASTYFSYLSPSLQQNPDFALEKWRMDWISYSNNWQAGMEVYPTEAAGDSIAISKALLKKYFS</sequence>
<dbReference type="Gene3D" id="1.20.120.670">
    <property type="entry name" value="N-acetyl-b-d-glucoasminidase"/>
    <property type="match status" value="1"/>
</dbReference>
<dbReference type="Proteomes" id="UP000287651">
    <property type="component" value="Unassembled WGS sequence"/>
</dbReference>
<dbReference type="AlphaFoldDB" id="A0A426XAV3"/>
<dbReference type="InterPro" id="IPR024732">
    <property type="entry name" value="NAGLU_C"/>
</dbReference>
<dbReference type="PANTHER" id="PTHR12872">
    <property type="entry name" value="ALPHA-N-ACETYLGLUCOSAMINIDASE"/>
    <property type="match status" value="1"/>
</dbReference>
<proteinExistence type="predicted"/>
<name>A0A426XAV3_ENSVE</name>
<dbReference type="InterPro" id="IPR007781">
    <property type="entry name" value="NAGLU"/>
</dbReference>
<evidence type="ECO:0000259" key="1">
    <source>
        <dbReference type="Pfam" id="PF12972"/>
    </source>
</evidence>
<gene>
    <name evidence="2" type="ORF">B296_00051024</name>
</gene>
<accession>A0A426XAV3</accession>
<dbReference type="PANTHER" id="PTHR12872:SF1">
    <property type="entry name" value="ALPHA-N-ACETYLGLUCOSAMINIDASE"/>
    <property type="match status" value="1"/>
</dbReference>
<evidence type="ECO:0000313" key="2">
    <source>
        <dbReference type="EMBL" id="RRT36607.1"/>
    </source>
</evidence>